<evidence type="ECO:0000256" key="5">
    <source>
        <dbReference type="ARBA" id="ARBA00022747"/>
    </source>
</evidence>
<protein>
    <recommendedName>
        <fullName evidence="1">site-specific DNA-methyltransferase (adenine-specific)</fullName>
        <ecNumber evidence="1">2.1.1.72</ecNumber>
    </recommendedName>
</protein>
<keyword evidence="4" id="KW-0949">S-adenosyl-L-methionine</keyword>
<reference evidence="10 11" key="1">
    <citation type="submission" date="2016-10" db="EMBL/GenBank/DDBJ databases">
        <authorList>
            <person name="Varghese N."/>
            <person name="Submissions S."/>
        </authorList>
    </citation>
    <scope>NUCLEOTIDE SEQUENCE [LARGE SCALE GENOMIC DNA]</scope>
    <source>
        <strain evidence="10 11">DSM 25353</strain>
    </source>
</reference>
<feature type="domain" description="TaqI-like C-terminal specificity" evidence="9">
    <location>
        <begin position="921"/>
        <end position="1085"/>
    </location>
</feature>
<dbReference type="InterPro" id="IPR029063">
    <property type="entry name" value="SAM-dependent_MTases_sf"/>
</dbReference>
<dbReference type="EMBL" id="FNNO01000026">
    <property type="protein sequence ID" value="SDX68746.1"/>
    <property type="molecule type" value="Genomic_DNA"/>
</dbReference>
<feature type="domain" description="Type II methyltransferase M.TaqI-like" evidence="8">
    <location>
        <begin position="514"/>
        <end position="806"/>
    </location>
</feature>
<dbReference type="PROSITE" id="PS00092">
    <property type="entry name" value="N6_MTASE"/>
    <property type="match status" value="1"/>
</dbReference>
<dbReference type="Pfam" id="PF12950">
    <property type="entry name" value="TaqI_C"/>
    <property type="match status" value="1"/>
</dbReference>
<dbReference type="GO" id="GO:0009307">
    <property type="term" value="P:DNA restriction-modification system"/>
    <property type="evidence" value="ECO:0007669"/>
    <property type="project" value="UniProtKB-KW"/>
</dbReference>
<comment type="caution">
    <text evidence="10">The sequence shown here is derived from an EMBL/GenBank/DDBJ whole genome shotgun (WGS) entry which is preliminary data.</text>
</comment>
<evidence type="ECO:0000256" key="2">
    <source>
        <dbReference type="ARBA" id="ARBA00022603"/>
    </source>
</evidence>
<sequence length="1143" mass="132758">MAGKIQLQQAFQKKYELNLFIKDILYPVFANRVVVYQKQVNETSQANAAETEIIKSVINYGHIDLDDDSKVKCYEIILKSGVRLEFNKVSIQQYVRKLLTAGQAVLVNFYQPDEVRLWRLSLVASDSKIVDEEIQQVKTNAKRYTYLLGPSETCRTVSDRFAELEALKDIHLDTLIKAFSVEKLSKSFFDEYKLHYSAFNSYLINSNYRSSVFSLGKQQDENATEYKPIRDFVKKMLGRIVFLYFVQKKGWLAASNTEYTDGDINFMMNLFLKSGGNESFYPNYLCGLFFEALNKERKDDTFTLSFEEGKREAVCIPFLNGGLFEKEKFDNKTLTFPAKLFHNKANDEDPKHRGFLDFLNAYNFTIYEDSPDDHTVAVDPEMLGHIFENLLEDNKDKGTYYTPKEIVHYMCQESLIEYLNTKLNTDNRKDIEDFVKTKLANDYIQKNRNQINEYLDTVKICDPAIGSGAFPMGLMQEIFSLKMSLYELSNVDKKLNEAEIKNYRSYVKLNIIQNSIYGVDIEKGAVDIARLRFWLSLIVDEQLPKALPNLDYKIVTGNSLVSKFDDEVIDIDWEVKAGTEATKRLQKQIHDTLEKLLAKQKEFFNCKGDKQQLQTKIRGLKIEVLISQLQLDKYKYGEKTITTAALFEQTAKEKKKNAETTLRLAGYDTAIKKLEKLKLQPDKPLNFFDWKLDFPEVMNPLLKENGGLNEAGFDIVIGNPPYVKVQNIPKELTLIFKNKFSSTTGKYDLYVLFIENSFNLKKNNGCITFINPHRFLISEYGEGLRSFLLKRKALKRAVYFGVEQIFETVTTYTGIFIIKDLSEKLSYAIPDSKNLNALFYNEKIYNADFSFNFSIDENSNSILNKINLHKKVSEIFEGVYQGIIPMGDDIQVLKGYIKGQYFHGYSNALNAEIKIEKDVVKPLLKGENIQRYTECNSDIFIFYPHYTDKKGKTKPFEEKQLKAQFPLGYDYISNFKKQLKEKKIKYKTNPAYWYSLHRSREQFLFETEKIITPQLQNKPSFTLDKQKFYTDAGGYMIVKRKQSMIDLNAYLGIFNSKLFYYFIQKTSTPYNNNYYYFKTNYIEPFGIPELPDKISKTLSEKVELIINLNINGEKTESIEMEIDKLVYQLYNLLDEEIAIVEAG</sequence>
<dbReference type="Pfam" id="PF07669">
    <property type="entry name" value="Eco57I"/>
    <property type="match status" value="1"/>
</dbReference>
<dbReference type="EC" id="2.1.1.72" evidence="1"/>
<dbReference type="InterPro" id="IPR050953">
    <property type="entry name" value="N4_N6_ade-DNA_methylase"/>
</dbReference>
<dbReference type="PANTHER" id="PTHR33841">
    <property type="entry name" value="DNA METHYLTRANSFERASE YEEA-RELATED"/>
    <property type="match status" value="1"/>
</dbReference>
<comment type="catalytic activity">
    <reaction evidence="7">
        <text>a 2'-deoxyadenosine in DNA + S-adenosyl-L-methionine = an N(6)-methyl-2'-deoxyadenosine in DNA + S-adenosyl-L-homocysteine + H(+)</text>
        <dbReference type="Rhea" id="RHEA:15197"/>
        <dbReference type="Rhea" id="RHEA-COMP:12418"/>
        <dbReference type="Rhea" id="RHEA-COMP:12419"/>
        <dbReference type="ChEBI" id="CHEBI:15378"/>
        <dbReference type="ChEBI" id="CHEBI:57856"/>
        <dbReference type="ChEBI" id="CHEBI:59789"/>
        <dbReference type="ChEBI" id="CHEBI:90615"/>
        <dbReference type="ChEBI" id="CHEBI:90616"/>
        <dbReference type="EC" id="2.1.1.72"/>
    </reaction>
</comment>
<evidence type="ECO:0000256" key="6">
    <source>
        <dbReference type="ARBA" id="ARBA00023125"/>
    </source>
</evidence>
<evidence type="ECO:0000313" key="11">
    <source>
        <dbReference type="Proteomes" id="UP000198711"/>
    </source>
</evidence>
<keyword evidence="2 10" id="KW-0489">Methyltransferase</keyword>
<keyword evidence="11" id="KW-1185">Reference proteome</keyword>
<evidence type="ECO:0000256" key="1">
    <source>
        <dbReference type="ARBA" id="ARBA00011900"/>
    </source>
</evidence>
<dbReference type="SUPFAM" id="SSF53335">
    <property type="entry name" value="S-adenosyl-L-methionine-dependent methyltransferases"/>
    <property type="match status" value="1"/>
</dbReference>
<keyword evidence="3" id="KW-0808">Transferase</keyword>
<dbReference type="Gene3D" id="3.40.50.150">
    <property type="entry name" value="Vaccinia Virus protein VP39"/>
    <property type="match status" value="1"/>
</dbReference>
<dbReference type="AlphaFoldDB" id="A0A8X8LFI5"/>
<proteinExistence type="predicted"/>
<dbReference type="InterPro" id="IPR011639">
    <property type="entry name" value="MethylTrfase_TaqI-like_dom"/>
</dbReference>
<dbReference type="PRINTS" id="PR00507">
    <property type="entry name" value="N12N6MTFRASE"/>
</dbReference>
<organism evidence="10 11">
    <name type="scientific">Hydrobacter penzbergensis</name>
    <dbReference type="NCBI Taxonomy" id="1235997"/>
    <lineage>
        <taxon>Bacteria</taxon>
        <taxon>Pseudomonadati</taxon>
        <taxon>Bacteroidota</taxon>
        <taxon>Chitinophagia</taxon>
        <taxon>Chitinophagales</taxon>
        <taxon>Chitinophagaceae</taxon>
        <taxon>Hydrobacter</taxon>
    </lineage>
</organism>
<evidence type="ECO:0000256" key="3">
    <source>
        <dbReference type="ARBA" id="ARBA00022679"/>
    </source>
</evidence>
<name>A0A8X8LFI5_9BACT</name>
<evidence type="ECO:0000256" key="7">
    <source>
        <dbReference type="ARBA" id="ARBA00047942"/>
    </source>
</evidence>
<evidence type="ECO:0000259" key="9">
    <source>
        <dbReference type="Pfam" id="PF12950"/>
    </source>
</evidence>
<dbReference type="Proteomes" id="UP000198711">
    <property type="component" value="Unassembled WGS sequence"/>
</dbReference>
<dbReference type="GO" id="GO:0003677">
    <property type="term" value="F:DNA binding"/>
    <property type="evidence" value="ECO:0007669"/>
    <property type="project" value="UniProtKB-KW"/>
</dbReference>
<dbReference type="GO" id="GO:0009007">
    <property type="term" value="F:site-specific DNA-methyltransferase (adenine-specific) activity"/>
    <property type="evidence" value="ECO:0007669"/>
    <property type="project" value="UniProtKB-EC"/>
</dbReference>
<keyword evidence="6" id="KW-0238">DNA-binding</keyword>
<keyword evidence="5" id="KW-0680">Restriction system</keyword>
<dbReference type="GO" id="GO:0032259">
    <property type="term" value="P:methylation"/>
    <property type="evidence" value="ECO:0007669"/>
    <property type="project" value="UniProtKB-KW"/>
</dbReference>
<dbReference type="PANTHER" id="PTHR33841:SF1">
    <property type="entry name" value="DNA METHYLTRANSFERASE A"/>
    <property type="match status" value="1"/>
</dbReference>
<gene>
    <name evidence="10" type="ORF">SAMN05444410_1269</name>
</gene>
<dbReference type="RefSeq" id="WP_092727049.1">
    <property type="nucleotide sequence ID" value="NZ_FNNO01000026.1"/>
</dbReference>
<dbReference type="InterPro" id="IPR025931">
    <property type="entry name" value="TaqI_C"/>
</dbReference>
<accession>A0A8X8LFI5</accession>
<evidence type="ECO:0000256" key="4">
    <source>
        <dbReference type="ARBA" id="ARBA00022691"/>
    </source>
</evidence>
<dbReference type="InterPro" id="IPR002052">
    <property type="entry name" value="DNA_methylase_N6_adenine_CS"/>
</dbReference>
<evidence type="ECO:0000259" key="8">
    <source>
        <dbReference type="Pfam" id="PF07669"/>
    </source>
</evidence>
<evidence type="ECO:0000313" key="10">
    <source>
        <dbReference type="EMBL" id="SDX68746.1"/>
    </source>
</evidence>